<dbReference type="InterPro" id="IPR020904">
    <property type="entry name" value="Sc_DH/Rdtase_CS"/>
</dbReference>
<dbReference type="PROSITE" id="PS00061">
    <property type="entry name" value="ADH_SHORT"/>
    <property type="match status" value="1"/>
</dbReference>
<dbReference type="PANTHER" id="PTHR43391">
    <property type="entry name" value="RETINOL DEHYDROGENASE-RELATED"/>
    <property type="match status" value="1"/>
</dbReference>
<evidence type="ECO:0000313" key="5">
    <source>
        <dbReference type="Proteomes" id="UP001299235"/>
    </source>
</evidence>
<comment type="caution">
    <text evidence="4">The sequence shown here is derived from an EMBL/GenBank/DDBJ whole genome shotgun (WGS) entry which is preliminary data.</text>
</comment>
<reference evidence="4 5" key="1">
    <citation type="submission" date="2021-10" db="EMBL/GenBank/DDBJ databases">
        <title>Anaerobic single-cell dispensing facilitates the cultivation of human gut bacteria.</title>
        <authorList>
            <person name="Afrizal A."/>
        </authorList>
    </citation>
    <scope>NUCLEOTIDE SEQUENCE [LARGE SCALE GENOMIC DNA]</scope>
    <source>
        <strain evidence="4 5">CLA-AA-H246</strain>
    </source>
</reference>
<dbReference type="InterPro" id="IPR002347">
    <property type="entry name" value="SDR_fam"/>
</dbReference>
<protein>
    <submittedName>
        <fullName evidence="4">SDR family NAD(P)-dependent oxidoreductase</fullName>
    </submittedName>
</protein>
<evidence type="ECO:0000256" key="3">
    <source>
        <dbReference type="ARBA" id="ARBA00023002"/>
    </source>
</evidence>
<proteinExistence type="inferred from homology"/>
<comment type="similarity">
    <text evidence="1">Belongs to the short-chain dehydrogenases/reductases (SDR) family.</text>
</comment>
<accession>A0ABS8EV84</accession>
<dbReference type="Pfam" id="PF00106">
    <property type="entry name" value="adh_short"/>
    <property type="match status" value="1"/>
</dbReference>
<evidence type="ECO:0000313" key="4">
    <source>
        <dbReference type="EMBL" id="MCC2149106.1"/>
    </source>
</evidence>
<dbReference type="Gene3D" id="3.40.50.720">
    <property type="entry name" value="NAD(P)-binding Rossmann-like Domain"/>
    <property type="match status" value="1"/>
</dbReference>
<dbReference type="RefSeq" id="WP_248835305.1">
    <property type="nucleotide sequence ID" value="NZ_JAJEQE010000021.1"/>
</dbReference>
<dbReference type="PANTHER" id="PTHR43391:SF14">
    <property type="entry name" value="DEHYDROGENASE_REDUCTASE SDR FAMILY PROTEIN 7-LIKE"/>
    <property type="match status" value="1"/>
</dbReference>
<sequence>MSERKKIAIVTGASSGMGRAFVQQIMDKYRRLDEIWVIARHLQKEMWQECFGTKIVLLPLDLLQEAQQKRLRCRLFAEDVRVKILVNAAGMGRIGTFEEITLPEHQQTTRLNDEALMTVTYLCLPYMEKGSHIIQMASASAFVPQPGFAVYAASKAYVLSFSRALRSEVRKKGITVTCVCPGPVDTAFFEGAEKYHKMPLFKKKSMADPKPVVEKAVYDAACGRALSIYGWSMKALFLACKILPHRLIIDLTAIFFKP</sequence>
<dbReference type="Proteomes" id="UP001299235">
    <property type="component" value="Unassembled WGS sequence"/>
</dbReference>
<dbReference type="CDD" id="cd05233">
    <property type="entry name" value="SDR_c"/>
    <property type="match status" value="1"/>
</dbReference>
<name>A0ABS8EV84_9FIRM</name>
<keyword evidence="5" id="KW-1185">Reference proteome</keyword>
<gene>
    <name evidence="4" type="ORF">LKD42_07530</name>
</gene>
<dbReference type="PRINTS" id="PR00081">
    <property type="entry name" value="GDHRDH"/>
</dbReference>
<dbReference type="InterPro" id="IPR036291">
    <property type="entry name" value="NAD(P)-bd_dom_sf"/>
</dbReference>
<keyword evidence="3" id="KW-0560">Oxidoreductase</keyword>
<keyword evidence="2" id="KW-0521">NADP</keyword>
<dbReference type="EMBL" id="JAJEQE010000021">
    <property type="protein sequence ID" value="MCC2149106.1"/>
    <property type="molecule type" value="Genomic_DNA"/>
</dbReference>
<dbReference type="SUPFAM" id="SSF51735">
    <property type="entry name" value="NAD(P)-binding Rossmann-fold domains"/>
    <property type="match status" value="1"/>
</dbReference>
<organism evidence="4 5">
    <name type="scientific">Hominisplanchenecus faecis</name>
    <dbReference type="NCBI Taxonomy" id="2885351"/>
    <lineage>
        <taxon>Bacteria</taxon>
        <taxon>Bacillati</taxon>
        <taxon>Bacillota</taxon>
        <taxon>Clostridia</taxon>
        <taxon>Lachnospirales</taxon>
        <taxon>Lachnospiraceae</taxon>
        <taxon>Hominisplanchenecus</taxon>
    </lineage>
</organism>
<evidence type="ECO:0000256" key="2">
    <source>
        <dbReference type="ARBA" id="ARBA00022857"/>
    </source>
</evidence>
<evidence type="ECO:0000256" key="1">
    <source>
        <dbReference type="ARBA" id="ARBA00006484"/>
    </source>
</evidence>